<dbReference type="CDD" id="cd03039">
    <property type="entry name" value="GST_N_Sigma_like"/>
    <property type="match status" value="1"/>
</dbReference>
<dbReference type="InterPro" id="IPR040079">
    <property type="entry name" value="Glutathione_S-Trfase"/>
</dbReference>
<dbReference type="Pfam" id="PF14497">
    <property type="entry name" value="GST_C_3"/>
    <property type="match status" value="1"/>
</dbReference>
<dbReference type="InterPro" id="IPR004046">
    <property type="entry name" value="GST_C"/>
</dbReference>
<dbReference type="InterPro" id="IPR004045">
    <property type="entry name" value="Glutathione_S-Trfase_N"/>
</dbReference>
<dbReference type="InterPro" id="IPR036249">
    <property type="entry name" value="Thioredoxin-like_sf"/>
</dbReference>
<evidence type="ECO:0008006" key="4">
    <source>
        <dbReference type="Google" id="ProtNLM"/>
    </source>
</evidence>
<dbReference type="PANTHER" id="PTHR11571:SF252">
    <property type="entry name" value="GLUTATHIONE S-TRANSFERASE"/>
    <property type="match status" value="1"/>
</dbReference>
<dbReference type="Pfam" id="PF02798">
    <property type="entry name" value="GST_N"/>
    <property type="match status" value="1"/>
</dbReference>
<dbReference type="InterPro" id="IPR010987">
    <property type="entry name" value="Glutathione-S-Trfase_C-like"/>
</dbReference>
<dbReference type="CDD" id="cd03192">
    <property type="entry name" value="GST_C_Sigma_like"/>
    <property type="match status" value="1"/>
</dbReference>
<feature type="domain" description="GST N-terminal" evidence="1">
    <location>
        <begin position="1"/>
        <end position="87"/>
    </location>
</feature>
<proteinExistence type="predicted"/>
<dbReference type="AlphaFoldDB" id="A0A381TIK7"/>
<evidence type="ECO:0000259" key="2">
    <source>
        <dbReference type="PROSITE" id="PS50405"/>
    </source>
</evidence>
<dbReference type="SUPFAM" id="SSF47616">
    <property type="entry name" value="GST C-terminal domain-like"/>
    <property type="match status" value="1"/>
</dbReference>
<gene>
    <name evidence="3" type="ORF">METZ01_LOCUS68800</name>
</gene>
<dbReference type="PANTHER" id="PTHR11571">
    <property type="entry name" value="GLUTATHIONE S-TRANSFERASE"/>
    <property type="match status" value="1"/>
</dbReference>
<dbReference type="Gene3D" id="1.20.1050.10">
    <property type="match status" value="1"/>
</dbReference>
<dbReference type="FunFam" id="1.20.1050.10:FF:000030">
    <property type="entry name" value="Glutathione S-transferase S1"/>
    <property type="match status" value="1"/>
</dbReference>
<dbReference type="PROSITE" id="PS50405">
    <property type="entry name" value="GST_CTER"/>
    <property type="match status" value="1"/>
</dbReference>
<feature type="domain" description="GST C-terminal" evidence="2">
    <location>
        <begin position="90"/>
        <end position="218"/>
    </location>
</feature>
<reference evidence="3" key="1">
    <citation type="submission" date="2018-05" db="EMBL/GenBank/DDBJ databases">
        <authorList>
            <person name="Lanie J.A."/>
            <person name="Ng W.-L."/>
            <person name="Kazmierczak K.M."/>
            <person name="Andrzejewski T.M."/>
            <person name="Davidsen T.M."/>
            <person name="Wayne K.J."/>
            <person name="Tettelin H."/>
            <person name="Glass J.I."/>
            <person name="Rusch D."/>
            <person name="Podicherti R."/>
            <person name="Tsui H.-C.T."/>
            <person name="Winkler M.E."/>
        </authorList>
    </citation>
    <scope>NUCLEOTIDE SEQUENCE</scope>
</reference>
<organism evidence="3">
    <name type="scientific">marine metagenome</name>
    <dbReference type="NCBI Taxonomy" id="408172"/>
    <lineage>
        <taxon>unclassified sequences</taxon>
        <taxon>metagenomes</taxon>
        <taxon>ecological metagenomes</taxon>
    </lineage>
</organism>
<dbReference type="InterPro" id="IPR050213">
    <property type="entry name" value="GST_superfamily"/>
</dbReference>
<dbReference type="PROSITE" id="PS50404">
    <property type="entry name" value="GST_NTER"/>
    <property type="match status" value="1"/>
</dbReference>
<dbReference type="InterPro" id="IPR036282">
    <property type="entry name" value="Glutathione-S-Trfase_C_sf"/>
</dbReference>
<dbReference type="SFLD" id="SFLDS00019">
    <property type="entry name" value="Glutathione_Transferase_(cytos"/>
    <property type="match status" value="1"/>
</dbReference>
<sequence length="218" mass="25209">MKLILYYFSIPFWRAEVTRLALYMNDIEFVDHRISDTERDQFKKNGQLPNGMIAPFRQLPVLEVDGKIVAQTGAIARFCGKLSGMYPSDNDFDAARVDQIIEAAQDINYIVSISGREKNPEKKLLARERLTKLHLPKWFQFLENLLIENKESDWFVGNSMTIADLAIWRLLGWLTSGLLDGVPTSVLDPYKNLVELKNKTSQHPKIKEWMLMKYGKEI</sequence>
<protein>
    <recommendedName>
        <fullName evidence="4">GST N-terminal domain-containing protein</fullName>
    </recommendedName>
</protein>
<dbReference type="Gene3D" id="3.40.30.10">
    <property type="entry name" value="Glutaredoxin"/>
    <property type="match status" value="1"/>
</dbReference>
<accession>A0A381TIK7</accession>
<evidence type="ECO:0000313" key="3">
    <source>
        <dbReference type="EMBL" id="SVA15946.1"/>
    </source>
</evidence>
<evidence type="ECO:0000259" key="1">
    <source>
        <dbReference type="PROSITE" id="PS50404"/>
    </source>
</evidence>
<dbReference type="EMBL" id="UINC01004659">
    <property type="protein sequence ID" value="SVA15946.1"/>
    <property type="molecule type" value="Genomic_DNA"/>
</dbReference>
<dbReference type="GO" id="GO:0006749">
    <property type="term" value="P:glutathione metabolic process"/>
    <property type="evidence" value="ECO:0007669"/>
    <property type="project" value="TreeGrafter"/>
</dbReference>
<dbReference type="GO" id="GO:0004364">
    <property type="term" value="F:glutathione transferase activity"/>
    <property type="evidence" value="ECO:0007669"/>
    <property type="project" value="TreeGrafter"/>
</dbReference>
<dbReference type="SUPFAM" id="SSF52833">
    <property type="entry name" value="Thioredoxin-like"/>
    <property type="match status" value="1"/>
</dbReference>
<name>A0A381TIK7_9ZZZZ</name>